<dbReference type="GO" id="GO:0016757">
    <property type="term" value="F:glycosyltransferase activity"/>
    <property type="evidence" value="ECO:0007669"/>
    <property type="project" value="UniProtKB-KW"/>
</dbReference>
<evidence type="ECO:0000256" key="2">
    <source>
        <dbReference type="ARBA" id="ARBA00022679"/>
    </source>
</evidence>
<protein>
    <submittedName>
        <fullName evidence="4">Lipopolysaccharide biosynthesis glycosyltransferase</fullName>
    </submittedName>
</protein>
<keyword evidence="1" id="KW-0328">Glycosyltransferase</keyword>
<comment type="caution">
    <text evidence="4">The sequence shown here is derived from an EMBL/GenBank/DDBJ whole genome shotgun (WGS) entry which is preliminary data.</text>
</comment>
<dbReference type="AlphaFoldDB" id="A0A916QHQ8"/>
<dbReference type="GO" id="GO:0046872">
    <property type="term" value="F:metal ion binding"/>
    <property type="evidence" value="ECO:0007669"/>
    <property type="project" value="UniProtKB-KW"/>
</dbReference>
<evidence type="ECO:0000256" key="3">
    <source>
        <dbReference type="ARBA" id="ARBA00022723"/>
    </source>
</evidence>
<sequence length="283" mass="33139">MNILFCGDSHAEDGVLIATLSLMQHTDELHLYILTMYAATSGKSFRPFSKQAAQLIRSLLAKHNPQDTVELIDCTEVFRQELPKANMSSRFTPYAMLRLYADELPQLPERLLYLDDDVIVRGDLSPFYNQPMTGVEFAGVLDYWGRFFYHNPKNRTLFDYVNSGVLLLNMTEIKRTGLFAKIRQMVAQRKMLLPDQAALNKLAHKKKIWPRKYNEQYRLQADTVIQHFTTTFRFRPVFHTLTVKPWDVDRVHSVLQLHEYDELLAEYLRLKPQLHATDMERNK</sequence>
<accession>A0A916QHQ8</accession>
<dbReference type="SUPFAM" id="SSF53448">
    <property type="entry name" value="Nucleotide-diphospho-sugar transferases"/>
    <property type="match status" value="1"/>
</dbReference>
<evidence type="ECO:0000256" key="1">
    <source>
        <dbReference type="ARBA" id="ARBA00022676"/>
    </source>
</evidence>
<dbReference type="InterPro" id="IPR029044">
    <property type="entry name" value="Nucleotide-diphossugar_trans"/>
</dbReference>
<dbReference type="PANTHER" id="PTHR13778:SF47">
    <property type="entry name" value="LIPOPOLYSACCHARIDE 1,3-GALACTOSYLTRANSFERASE"/>
    <property type="match status" value="1"/>
</dbReference>
<organism evidence="4 5">
    <name type="scientific">Lactobacillus corticis</name>
    <dbReference type="NCBI Taxonomy" id="2201249"/>
    <lineage>
        <taxon>Bacteria</taxon>
        <taxon>Bacillati</taxon>
        <taxon>Bacillota</taxon>
        <taxon>Bacilli</taxon>
        <taxon>Lactobacillales</taxon>
        <taxon>Lactobacillaceae</taxon>
        <taxon>Lactobacillus</taxon>
    </lineage>
</organism>
<dbReference type="EMBL" id="BMAY01000014">
    <property type="protein sequence ID" value="GFZ27611.1"/>
    <property type="molecule type" value="Genomic_DNA"/>
</dbReference>
<dbReference type="Pfam" id="PF01501">
    <property type="entry name" value="Glyco_transf_8"/>
    <property type="match status" value="1"/>
</dbReference>
<proteinExistence type="predicted"/>
<reference evidence="4" key="1">
    <citation type="submission" date="2020-08" db="EMBL/GenBank/DDBJ databases">
        <title>Taxonomic study for Lactobacillus species isolated from hardwood bark.</title>
        <authorList>
            <person name="Tohno M."/>
            <person name="Tanizawa Y."/>
        </authorList>
    </citation>
    <scope>NUCLEOTIDE SEQUENCE</scope>
    <source>
        <strain evidence="4">B40</strain>
    </source>
</reference>
<evidence type="ECO:0000313" key="5">
    <source>
        <dbReference type="Proteomes" id="UP000677218"/>
    </source>
</evidence>
<keyword evidence="2" id="KW-0808">Transferase</keyword>
<evidence type="ECO:0000313" key="4">
    <source>
        <dbReference type="EMBL" id="GFZ27611.1"/>
    </source>
</evidence>
<keyword evidence="3" id="KW-0479">Metal-binding</keyword>
<dbReference type="PANTHER" id="PTHR13778">
    <property type="entry name" value="GLYCOSYLTRANSFERASE 8 DOMAIN-CONTAINING PROTEIN"/>
    <property type="match status" value="1"/>
</dbReference>
<dbReference type="InterPro" id="IPR050748">
    <property type="entry name" value="Glycosyltrans_8_dom-fam"/>
</dbReference>
<dbReference type="Gene3D" id="3.90.550.10">
    <property type="entry name" value="Spore Coat Polysaccharide Biosynthesis Protein SpsA, Chain A"/>
    <property type="match status" value="1"/>
</dbReference>
<dbReference type="RefSeq" id="WP_212781294.1">
    <property type="nucleotide sequence ID" value="NZ_BMAY01000014.1"/>
</dbReference>
<dbReference type="InterPro" id="IPR002495">
    <property type="entry name" value="Glyco_trans_8"/>
</dbReference>
<keyword evidence="5" id="KW-1185">Reference proteome</keyword>
<dbReference type="Proteomes" id="UP000677218">
    <property type="component" value="Unassembled WGS sequence"/>
</dbReference>
<name>A0A916QHQ8_9LACO</name>
<gene>
    <name evidence="4" type="primary">rfaJ_2</name>
    <name evidence="4" type="ORF">LCB40_14910</name>
</gene>